<dbReference type="InterPro" id="IPR036443">
    <property type="entry name" value="Znf_RanBP2_sf"/>
</dbReference>
<keyword evidence="1" id="KW-0479">Metal-binding</keyword>
<evidence type="ECO:0000256" key="2">
    <source>
        <dbReference type="ARBA" id="ARBA00022771"/>
    </source>
</evidence>
<feature type="compositionally biased region" description="Low complexity" evidence="4">
    <location>
        <begin position="16"/>
        <end position="28"/>
    </location>
</feature>
<keyword evidence="2" id="KW-0863">Zinc-finger</keyword>
<dbReference type="GO" id="GO:0061630">
    <property type="term" value="F:ubiquitin protein ligase activity"/>
    <property type="evidence" value="ECO:0007669"/>
    <property type="project" value="TreeGrafter"/>
</dbReference>
<feature type="region of interest" description="Disordered" evidence="4">
    <location>
        <begin position="1"/>
        <end position="28"/>
    </location>
</feature>
<dbReference type="Gene3D" id="3.30.40.10">
    <property type="entry name" value="Zinc/RING finger domain, C3HC4 (zinc finger)"/>
    <property type="match status" value="1"/>
</dbReference>
<protein>
    <recommendedName>
        <fullName evidence="7">RING-type domain-containing protein</fullName>
    </recommendedName>
</protein>
<evidence type="ECO:0000256" key="1">
    <source>
        <dbReference type="ARBA" id="ARBA00022723"/>
    </source>
</evidence>
<dbReference type="PANTHER" id="PTHR46858">
    <property type="entry name" value="OS05G0521000 PROTEIN"/>
    <property type="match status" value="1"/>
</dbReference>
<comment type="caution">
    <text evidence="5">The sequence shown here is derived from an EMBL/GenBank/DDBJ whole genome shotgun (WGS) entry which is preliminary data.</text>
</comment>
<dbReference type="InParanoid" id="A0A6L2PRC8"/>
<dbReference type="EMBL" id="BLKM01008292">
    <property type="protein sequence ID" value="GFG33128.1"/>
    <property type="molecule type" value="Genomic_DNA"/>
</dbReference>
<evidence type="ECO:0000256" key="4">
    <source>
        <dbReference type="SAM" id="MobiDB-lite"/>
    </source>
</evidence>
<proteinExistence type="predicted"/>
<sequence>MVSSPVQEVGPDWAQDTSDTTTHSDWSGDVTVDVEYEVASLPERENPLGDGSLSSDTDGIVCAAGMVVLCDDELSLLADTSGNSDSPRTIDPEVPRADYWTCVQCKNKNNNPLFRYCEKCYKRQICVLCKRSKKFPCFVYCDVCFKVRKNFFPPRPHRKKRKRRVSCSRKKESSVVKSLSTAPVDTLSDIHVDSGLGSSQGSSLLIDSKCETDSQDASNASGIGDSDVCVTCMVNPKNGIFVHRKIGHICCCYKCALKVWTEVGRCPVCNCKVNTVLKAIVL</sequence>
<dbReference type="Gene3D" id="2.30.30.380">
    <property type="entry name" value="Zn-finger domain of Sec23/24"/>
    <property type="match status" value="1"/>
</dbReference>
<evidence type="ECO:0000313" key="5">
    <source>
        <dbReference type="EMBL" id="GFG33128.1"/>
    </source>
</evidence>
<dbReference type="PANTHER" id="PTHR46858:SF5">
    <property type="entry name" value="E3 UBIQUITIN-PROTEIN LIGASE APD1-RELATED"/>
    <property type="match status" value="1"/>
</dbReference>
<dbReference type="SUPFAM" id="SSF90209">
    <property type="entry name" value="Ran binding protein zinc finger-like"/>
    <property type="match status" value="1"/>
</dbReference>
<reference evidence="6" key="1">
    <citation type="submission" date="2020-01" db="EMBL/GenBank/DDBJ databases">
        <title>Draft genome sequence of the Termite Coptotermes fromosanus.</title>
        <authorList>
            <person name="Itakura S."/>
            <person name="Yosikawa Y."/>
            <person name="Umezawa K."/>
        </authorList>
    </citation>
    <scope>NUCLEOTIDE SEQUENCE [LARGE SCALE GENOMIC DNA]</scope>
</reference>
<evidence type="ECO:0000313" key="6">
    <source>
        <dbReference type="Proteomes" id="UP000502823"/>
    </source>
</evidence>
<dbReference type="GO" id="GO:0016567">
    <property type="term" value="P:protein ubiquitination"/>
    <property type="evidence" value="ECO:0007669"/>
    <property type="project" value="TreeGrafter"/>
</dbReference>
<dbReference type="OrthoDB" id="24526at2759"/>
<evidence type="ECO:0008006" key="7">
    <source>
        <dbReference type="Google" id="ProtNLM"/>
    </source>
</evidence>
<dbReference type="Pfam" id="PF13920">
    <property type="entry name" value="zf-C3HC4_3"/>
    <property type="match status" value="1"/>
</dbReference>
<gene>
    <name evidence="5" type="ORF">Cfor_12312</name>
</gene>
<dbReference type="AlphaFoldDB" id="A0A6L2PRC8"/>
<dbReference type="InterPro" id="IPR013083">
    <property type="entry name" value="Znf_RING/FYVE/PHD"/>
</dbReference>
<organism evidence="5 6">
    <name type="scientific">Coptotermes formosanus</name>
    <name type="common">Formosan subterranean termite</name>
    <dbReference type="NCBI Taxonomy" id="36987"/>
    <lineage>
        <taxon>Eukaryota</taxon>
        <taxon>Metazoa</taxon>
        <taxon>Ecdysozoa</taxon>
        <taxon>Arthropoda</taxon>
        <taxon>Hexapoda</taxon>
        <taxon>Insecta</taxon>
        <taxon>Pterygota</taxon>
        <taxon>Neoptera</taxon>
        <taxon>Polyneoptera</taxon>
        <taxon>Dictyoptera</taxon>
        <taxon>Blattodea</taxon>
        <taxon>Blattoidea</taxon>
        <taxon>Termitoidae</taxon>
        <taxon>Rhinotermitidae</taxon>
        <taxon>Coptotermes</taxon>
    </lineage>
</organism>
<evidence type="ECO:0000256" key="3">
    <source>
        <dbReference type="ARBA" id="ARBA00022833"/>
    </source>
</evidence>
<dbReference type="Proteomes" id="UP000502823">
    <property type="component" value="Unassembled WGS sequence"/>
</dbReference>
<dbReference type="GO" id="GO:0010468">
    <property type="term" value="P:regulation of gene expression"/>
    <property type="evidence" value="ECO:0007669"/>
    <property type="project" value="TreeGrafter"/>
</dbReference>
<keyword evidence="3" id="KW-0862">Zinc</keyword>
<dbReference type="GO" id="GO:0043066">
    <property type="term" value="P:negative regulation of apoptotic process"/>
    <property type="evidence" value="ECO:0007669"/>
    <property type="project" value="TreeGrafter"/>
</dbReference>
<dbReference type="GO" id="GO:0008270">
    <property type="term" value="F:zinc ion binding"/>
    <property type="evidence" value="ECO:0007669"/>
    <property type="project" value="UniProtKB-KW"/>
</dbReference>
<keyword evidence="6" id="KW-1185">Reference proteome</keyword>
<name>A0A6L2PRC8_COPFO</name>
<accession>A0A6L2PRC8</accession>